<organism evidence="8 9">
    <name type="scientific">Spizellomyces punctatus (strain DAOM BR117)</name>
    <dbReference type="NCBI Taxonomy" id="645134"/>
    <lineage>
        <taxon>Eukaryota</taxon>
        <taxon>Fungi</taxon>
        <taxon>Fungi incertae sedis</taxon>
        <taxon>Chytridiomycota</taxon>
        <taxon>Chytridiomycota incertae sedis</taxon>
        <taxon>Chytridiomycetes</taxon>
        <taxon>Spizellomycetales</taxon>
        <taxon>Spizellomycetaceae</taxon>
        <taxon>Spizellomyces</taxon>
    </lineage>
</organism>
<feature type="domain" description="NodB homology" evidence="7">
    <location>
        <begin position="300"/>
        <end position="493"/>
    </location>
</feature>
<dbReference type="Gene3D" id="3.20.20.370">
    <property type="entry name" value="Glycoside hydrolase/deacetylase"/>
    <property type="match status" value="1"/>
</dbReference>
<sequence length="499" mass="54820">MKLSLIVLPFLYHVAFGDMVLEDFSDPSRYLDGANLLGQDTSDDGTMKINLPASNGLLSNLTLQRANADSYWYSLTGCHDARQISAIKIDIKSSSPLSNITIGLHLSKGIAIEPPPATLCDTRIKLDTTLSVTNVLKTYTLPLTRWTSSLNHGLYAVVLWNLPAGVKFTVGNVTLVSSTQWGACADYSRGCINTSSFPKYLSNTGVHRFQVNVWTNITRQIHIRALYSGKVVGTVVKTVNGSNSTQKVQVALKYPLPLPANGLSLDGYFQLGSVVTAKASVNLVDNNNNYATKYTICKPGLFALTFDDAPSKYTSSLLDYLSSQKVMATFFVNGNATSFFDGSPVGVDIYPNVSRRIASDGHLIASHTYTHPWLTSLNQTQVVSEMISIEDSLSKLGLPKPKIMRPPHSATNAEVDKTLKDLGYINFSENIDSYDWFLLKDVYSSFATFKYNLDNANVATDGHVSLQHSSTPYNVMLTKMVVDYVRSKGYQFVTVDKCI</sequence>
<gene>
    <name evidence="8" type="ORF">SPPG_07097</name>
</gene>
<dbReference type="PANTHER" id="PTHR46471:SF2">
    <property type="entry name" value="CHITIN DEACETYLASE-RELATED"/>
    <property type="match status" value="1"/>
</dbReference>
<feature type="chain" id="PRO_5005539934" description="NodB homology domain-containing protein" evidence="6">
    <location>
        <begin position="18"/>
        <end position="499"/>
    </location>
</feature>
<evidence type="ECO:0000256" key="5">
    <source>
        <dbReference type="ARBA" id="ARBA00023277"/>
    </source>
</evidence>
<keyword evidence="5" id="KW-0119">Carbohydrate metabolism</keyword>
<dbReference type="GO" id="GO:0016810">
    <property type="term" value="F:hydrolase activity, acting on carbon-nitrogen (but not peptide) bonds"/>
    <property type="evidence" value="ECO:0007669"/>
    <property type="project" value="InterPro"/>
</dbReference>
<dbReference type="AlphaFoldDB" id="A0A0L0H9Q3"/>
<keyword evidence="4" id="KW-0378">Hydrolase</keyword>
<proteinExistence type="predicted"/>
<evidence type="ECO:0000313" key="9">
    <source>
        <dbReference type="Proteomes" id="UP000053201"/>
    </source>
</evidence>
<reference evidence="8 9" key="1">
    <citation type="submission" date="2009-08" db="EMBL/GenBank/DDBJ databases">
        <title>The Genome Sequence of Spizellomyces punctatus strain DAOM BR117.</title>
        <authorList>
            <consortium name="The Broad Institute Genome Sequencing Platform"/>
            <person name="Russ C."/>
            <person name="Cuomo C."/>
            <person name="Shea T."/>
            <person name="Young S.K."/>
            <person name="Zeng Q."/>
            <person name="Koehrsen M."/>
            <person name="Haas B."/>
            <person name="Borodovsky M."/>
            <person name="Guigo R."/>
            <person name="Alvarado L."/>
            <person name="Berlin A."/>
            <person name="Bochicchio J."/>
            <person name="Borenstein D."/>
            <person name="Chapman S."/>
            <person name="Chen Z."/>
            <person name="Engels R."/>
            <person name="Freedman E."/>
            <person name="Gellesch M."/>
            <person name="Goldberg J."/>
            <person name="Griggs A."/>
            <person name="Gujja S."/>
            <person name="Heiman D."/>
            <person name="Hepburn T."/>
            <person name="Howarth C."/>
            <person name="Jen D."/>
            <person name="Larson L."/>
            <person name="Lewis B."/>
            <person name="Mehta T."/>
            <person name="Park D."/>
            <person name="Pearson M."/>
            <person name="Roberts A."/>
            <person name="Saif S."/>
            <person name="Shenoy N."/>
            <person name="Sisk P."/>
            <person name="Stolte C."/>
            <person name="Sykes S."/>
            <person name="Thomson T."/>
            <person name="Walk T."/>
            <person name="White J."/>
            <person name="Yandava C."/>
            <person name="Burger G."/>
            <person name="Gray M.W."/>
            <person name="Holland P.W.H."/>
            <person name="King N."/>
            <person name="Lang F.B.F."/>
            <person name="Roger A.J."/>
            <person name="Ruiz-Trillo I."/>
            <person name="Lander E."/>
            <person name="Nusbaum C."/>
        </authorList>
    </citation>
    <scope>NUCLEOTIDE SEQUENCE [LARGE SCALE GENOMIC DNA]</scope>
    <source>
        <strain evidence="8 9">DAOM BR117</strain>
    </source>
</reference>
<dbReference type="STRING" id="645134.A0A0L0H9Q3"/>
<dbReference type="InParanoid" id="A0A0L0H9Q3"/>
<keyword evidence="2" id="KW-0479">Metal-binding</keyword>
<dbReference type="PANTHER" id="PTHR46471">
    <property type="entry name" value="CHITIN DEACETYLASE"/>
    <property type="match status" value="1"/>
</dbReference>
<evidence type="ECO:0000256" key="6">
    <source>
        <dbReference type="SAM" id="SignalP"/>
    </source>
</evidence>
<dbReference type="OMA" id="WANTPKD"/>
<evidence type="ECO:0000259" key="7">
    <source>
        <dbReference type="PROSITE" id="PS51677"/>
    </source>
</evidence>
<name>A0A0L0H9Q3_SPIPD</name>
<dbReference type="Pfam" id="PF01522">
    <property type="entry name" value="Polysacc_deac_1"/>
    <property type="match status" value="1"/>
</dbReference>
<evidence type="ECO:0000256" key="3">
    <source>
        <dbReference type="ARBA" id="ARBA00022729"/>
    </source>
</evidence>
<keyword evidence="9" id="KW-1185">Reference proteome</keyword>
<dbReference type="InterPro" id="IPR002509">
    <property type="entry name" value="NODB_dom"/>
</dbReference>
<dbReference type="VEuPathDB" id="FungiDB:SPPG_07097"/>
<comment type="cofactor">
    <cofactor evidence="1">
        <name>Co(2+)</name>
        <dbReference type="ChEBI" id="CHEBI:48828"/>
    </cofactor>
</comment>
<dbReference type="OrthoDB" id="5547340at2759"/>
<dbReference type="eggNOG" id="ENOG502QRIP">
    <property type="taxonomic scope" value="Eukaryota"/>
</dbReference>
<keyword evidence="3 6" id="KW-0732">Signal</keyword>
<dbReference type="Proteomes" id="UP000053201">
    <property type="component" value="Unassembled WGS sequence"/>
</dbReference>
<dbReference type="GeneID" id="27690345"/>
<evidence type="ECO:0000313" key="8">
    <source>
        <dbReference type="EMBL" id="KNC97629.1"/>
    </source>
</evidence>
<feature type="signal peptide" evidence="6">
    <location>
        <begin position="1"/>
        <end position="17"/>
    </location>
</feature>
<evidence type="ECO:0000256" key="2">
    <source>
        <dbReference type="ARBA" id="ARBA00022723"/>
    </source>
</evidence>
<dbReference type="GO" id="GO:0005975">
    <property type="term" value="P:carbohydrate metabolic process"/>
    <property type="evidence" value="ECO:0007669"/>
    <property type="project" value="InterPro"/>
</dbReference>
<dbReference type="RefSeq" id="XP_016605669.1">
    <property type="nucleotide sequence ID" value="XM_016755278.1"/>
</dbReference>
<dbReference type="PROSITE" id="PS51677">
    <property type="entry name" value="NODB"/>
    <property type="match status" value="1"/>
</dbReference>
<dbReference type="GO" id="GO:0046872">
    <property type="term" value="F:metal ion binding"/>
    <property type="evidence" value="ECO:0007669"/>
    <property type="project" value="UniProtKB-KW"/>
</dbReference>
<dbReference type="InterPro" id="IPR011330">
    <property type="entry name" value="Glyco_hydro/deAcase_b/a-brl"/>
</dbReference>
<accession>A0A0L0H9Q3</accession>
<dbReference type="EMBL" id="KQ257463">
    <property type="protein sequence ID" value="KNC97629.1"/>
    <property type="molecule type" value="Genomic_DNA"/>
</dbReference>
<dbReference type="SUPFAM" id="SSF88713">
    <property type="entry name" value="Glycoside hydrolase/deacetylase"/>
    <property type="match status" value="1"/>
</dbReference>
<evidence type="ECO:0000256" key="4">
    <source>
        <dbReference type="ARBA" id="ARBA00022801"/>
    </source>
</evidence>
<protein>
    <recommendedName>
        <fullName evidence="7">NodB homology domain-containing protein</fullName>
    </recommendedName>
</protein>
<evidence type="ECO:0000256" key="1">
    <source>
        <dbReference type="ARBA" id="ARBA00001941"/>
    </source>
</evidence>